<reference evidence="2" key="4">
    <citation type="submission" date="2020-10" db="EMBL/GenBank/DDBJ databases">
        <authorList>
            <person name="Bassil N.M."/>
            <person name="Lloyd J.R."/>
        </authorList>
    </citation>
    <scope>NUCLEOTIDE SEQUENCE</scope>
    <source>
        <strain evidence="2">NB2006</strain>
    </source>
</reference>
<dbReference type="RefSeq" id="WP_071316417.1">
    <property type="nucleotide sequence ID" value="NZ_CP063356.2"/>
</dbReference>
<reference evidence="2 3" key="2">
    <citation type="journal article" date="2017" name="Genome Announc.">
        <title>Draft Genome Sequences of Four Alkaliphilic Bacteria Belonging to the Anaerobacillus Genus.</title>
        <authorList>
            <person name="Bassil N.M."/>
            <person name="Lloyd J.R."/>
        </authorList>
    </citation>
    <scope>NUCLEOTIDE SEQUENCE [LARGE SCALE GENOMIC DNA]</scope>
    <source>
        <strain evidence="2 3">NB2006</strain>
    </source>
</reference>
<evidence type="ECO:0000313" key="1">
    <source>
        <dbReference type="EMBL" id="OIJ20984.1"/>
    </source>
</evidence>
<name>A0A1S2M8Q5_9BACI</name>
<evidence type="ECO:0000313" key="3">
    <source>
        <dbReference type="Proteomes" id="UP000180175"/>
    </source>
</evidence>
<dbReference type="EMBL" id="CP063356">
    <property type="protein sequence ID" value="QOY37079.1"/>
    <property type="molecule type" value="Genomic_DNA"/>
</dbReference>
<evidence type="ECO:0008006" key="4">
    <source>
        <dbReference type="Google" id="ProtNLM"/>
    </source>
</evidence>
<organism evidence="1 3">
    <name type="scientific">Anaerobacillus isosaccharinicus</name>
    <dbReference type="NCBI Taxonomy" id="1532552"/>
    <lineage>
        <taxon>Bacteria</taxon>
        <taxon>Bacillati</taxon>
        <taxon>Bacillota</taxon>
        <taxon>Bacilli</taxon>
        <taxon>Bacillales</taxon>
        <taxon>Bacillaceae</taxon>
        <taxon>Anaerobacillus</taxon>
    </lineage>
</organism>
<evidence type="ECO:0000313" key="2">
    <source>
        <dbReference type="EMBL" id="QOY37079.1"/>
    </source>
</evidence>
<protein>
    <recommendedName>
        <fullName evidence="4">Transposase</fullName>
    </recommendedName>
</protein>
<keyword evidence="3" id="KW-1185">Reference proteome</keyword>
<dbReference type="OrthoDB" id="2974470at2"/>
<accession>A0A1S2M8Q5</accession>
<dbReference type="EMBL" id="LQXD01000061">
    <property type="protein sequence ID" value="OIJ20984.1"/>
    <property type="molecule type" value="Genomic_DNA"/>
</dbReference>
<sequence>MTKTASDRVSYYVKKVAQLGVVHPAKKKPRSHTYRQQRLMQYKAAMHKQIDAHHNKISSVLKER</sequence>
<dbReference type="Proteomes" id="UP000180175">
    <property type="component" value="Chromosome"/>
</dbReference>
<gene>
    <name evidence="2" type="ORF">AWH56_005405</name>
    <name evidence="1" type="ORF">AWH56_06825</name>
</gene>
<reference evidence="2 3" key="3">
    <citation type="journal article" date="2019" name="Int. J. Syst. Evol. Microbiol.">
        <title>Anaerobacillus isosaccharinicus sp. nov., an alkaliphilic bacterium which degrades isosaccharinic acid.</title>
        <authorList>
            <person name="Bassil N.M."/>
            <person name="Lloyd J.R."/>
        </authorList>
    </citation>
    <scope>NUCLEOTIDE SEQUENCE [LARGE SCALE GENOMIC DNA]</scope>
    <source>
        <strain evidence="2 3">NB2006</strain>
    </source>
</reference>
<dbReference type="KEGG" id="aia:AWH56_005405"/>
<proteinExistence type="predicted"/>
<reference evidence="1 3" key="1">
    <citation type="submission" date="2016-10" db="EMBL/GenBank/DDBJ databases">
        <title>Draft genome sequences of four alkaliphilic bacteria belonging to the Anaerobacillus genus.</title>
        <authorList>
            <person name="Bassil N.M."/>
            <person name="Lloyd J.R."/>
        </authorList>
    </citation>
    <scope>NUCLEOTIDE SEQUENCE [LARGE SCALE GENOMIC DNA]</scope>
    <source>
        <strain evidence="1 3">NB2006</strain>
    </source>
</reference>
<dbReference type="AlphaFoldDB" id="A0A1S2M8Q5"/>